<protein>
    <submittedName>
        <fullName evidence="3">Phage-associated protein, HI1409 family</fullName>
    </submittedName>
</protein>
<evidence type="ECO:0000256" key="1">
    <source>
        <dbReference type="SAM" id="MobiDB-lite"/>
    </source>
</evidence>
<dbReference type="RefSeq" id="WP_000481702.1">
    <property type="nucleotide sequence ID" value="NZ_GL883901.1"/>
</dbReference>
<feature type="domain" description="Anti-CBASS protein Acb1-like N-terminal" evidence="2">
    <location>
        <begin position="92"/>
        <end position="454"/>
    </location>
</feature>
<dbReference type="EMBL" id="GL883901">
    <property type="protein sequence ID" value="EGI16840.1"/>
    <property type="molecule type" value="Genomic_DNA"/>
</dbReference>
<accession>F4SX19</accession>
<dbReference type="Proteomes" id="UP000004710">
    <property type="component" value="Unassembled WGS sequence"/>
</dbReference>
<gene>
    <name evidence="3" type="ORF">ECIG_00344</name>
</gene>
<evidence type="ECO:0000259" key="2">
    <source>
        <dbReference type="Pfam" id="PF06381"/>
    </source>
</evidence>
<dbReference type="Pfam" id="PF06381">
    <property type="entry name" value="Phage_portal_3"/>
    <property type="match status" value="1"/>
</dbReference>
<proteinExistence type="predicted"/>
<reference evidence="3 4" key="1">
    <citation type="submission" date="2010-01" db="EMBL/GenBank/DDBJ databases">
        <title>The Genome Sequence of Escherichia coli M605.</title>
        <authorList>
            <consortium name="The Broad Institute Genome Sequencing Platform"/>
            <consortium name="The Broad Institute Genome Sequencing Center for Infectious Disease"/>
            <person name="Feldgarden M."/>
            <person name="Gordon D.M."/>
            <person name="Johnson J.R."/>
            <person name="Johnston B.D."/>
            <person name="Young S."/>
            <person name="Zeng Q."/>
            <person name="Koehrsen M."/>
            <person name="Alvarado L."/>
            <person name="Berlin A.M."/>
            <person name="Borenstein D."/>
            <person name="Chapman S.B."/>
            <person name="Chen Z."/>
            <person name="Engels R."/>
            <person name="Freedman E."/>
            <person name="Gellesch M."/>
            <person name="Goldberg J."/>
            <person name="Griggs A."/>
            <person name="Gujja S."/>
            <person name="Heilman E.R."/>
            <person name="Heiman D.I."/>
            <person name="Hepburn T.A."/>
            <person name="Howarth C."/>
            <person name="Jen D."/>
            <person name="Larson L."/>
            <person name="Lewis B."/>
            <person name="Mehta T."/>
            <person name="Park D."/>
            <person name="Pearson M."/>
            <person name="Richards J."/>
            <person name="Roberts A."/>
            <person name="Saif S."/>
            <person name="Shea T.D."/>
            <person name="Shenoy N."/>
            <person name="Sisk P."/>
            <person name="Stolte C."/>
            <person name="Sykes S.N."/>
            <person name="Walk T."/>
            <person name="White J."/>
            <person name="Yandava C."/>
            <person name="Haas B."/>
            <person name="Henn M.R."/>
            <person name="Nusbaum C."/>
            <person name="Birren B."/>
        </authorList>
    </citation>
    <scope>NUCLEOTIDE SEQUENCE [LARGE SCALE GENOMIC DNA]</scope>
    <source>
        <strain evidence="3 4">M605</strain>
    </source>
</reference>
<organism evidence="3 4">
    <name type="scientific">Escherichia coli M605</name>
    <dbReference type="NCBI Taxonomy" id="656417"/>
    <lineage>
        <taxon>Bacteria</taxon>
        <taxon>Pseudomonadati</taxon>
        <taxon>Pseudomonadota</taxon>
        <taxon>Gammaproteobacteria</taxon>
        <taxon>Enterobacterales</taxon>
        <taxon>Enterobacteriaceae</taxon>
        <taxon>Escherichia</taxon>
    </lineage>
</organism>
<dbReference type="InterPro" id="IPR024459">
    <property type="entry name" value="Acb1-like_N"/>
</dbReference>
<evidence type="ECO:0000313" key="3">
    <source>
        <dbReference type="EMBL" id="EGI16840.1"/>
    </source>
</evidence>
<name>F4SX19_ECOLX</name>
<evidence type="ECO:0000313" key="4">
    <source>
        <dbReference type="Proteomes" id="UP000004710"/>
    </source>
</evidence>
<sequence>MFNFLRKKKSEPQKEEAKQPMSLANVLAIINEQERIKNEGEALRRIERYVPPPGVIPEHIGESALAMDSTPYSYLNSANITSYGYGGFPGYPYLSQLAQLPEYRKITGTIAEEMTRKWIELKHVGKDDGDDKADKIRQLDDALKRFRVREKFREAAEHDGYFGRGQIYIDVKTPSGNSAWLVPDELNKKLYISPRKITKGSLNGFRVIEAMWTYPGVYNADNPLSPDFFNPSEWYVMGRTVHASRMLTMISRQVPDILKAAYNFGGLSLSQMAEPYVQNWLRTRDSVSDLVHSFVVYGLKTNMQNALSGIADQNLFMRAELFNKVRDNRGMFLIDKDGEEFFQFVTSLSGVDALQAQAQEQMASVSSIPLVKLLGITPNGLNASSDGEIRVFYDSIHAMQENLFRVPLKTVLDVIQLNEFGEIDPDIDFEFLPLYELTEAEKAEIMKHQSEADKNYAEAGVFDLDAIRSMRQSDKASPYHMMESEYDEEEYENESIEEGFEDQENPSSSQS</sequence>
<feature type="compositionally biased region" description="Acidic residues" evidence="1">
    <location>
        <begin position="484"/>
        <end position="504"/>
    </location>
</feature>
<feature type="region of interest" description="Disordered" evidence="1">
    <location>
        <begin position="473"/>
        <end position="511"/>
    </location>
</feature>
<dbReference type="AlphaFoldDB" id="F4SX19"/>
<dbReference type="HOGENOM" id="CLU_027488_1_0_6"/>